<sequence>MDQGQAYRRPDRAREDHSAYLCRTVAIAGATVLAGFAAVMSLEGGQPWWIALLRALLLFATTFWLAWGAAQALLGLFAPRRPAPPRAADVSGATCAILVPIYNEDPPETFSRIAAMYQALQAHPEGRCFSFAILSDTRDAARGDEEERWFHYLLDQTGGAGRIFYRRRTSNAGRKAGNIQDFIETSGAAFDHVMILDADSIMAPGTMIEMLRRIEGDPQLGLLQSLPFTVFAHSRFARAMQFTTWMHSPAFARGLAVMQGRTGPFWGHNAIVRTRAFAECCGLPELPGRAPFGGHILSHDYVEAALLARGGWTVRLDEDLTGSFEEGPENVLDHAKRDRRWCQGNLQHVKLLGAQGLRPWSRYVFVQGILSYIAPLFWIGFLLASIAATATVRAPDYFPDENWPFPEFPATPASRTAEIAIGVIGLLVLPKLLVVLDACLRGRARGFGGSLSAVASTLSELLLSALLAPVLLMFQTRSVLQVLFGADGGWPASSRGDGTLDLRTAWQASNWITLWGVAVLCAAAFLAPGLVPWMLPVALPMIAAPMLIAWSSRRSASALFLVPPERDPDGVILARAGILADWLGEAPLHRGPDLPADRAPGMIPPAPHRHHA</sequence>
<dbReference type="RefSeq" id="WP_110813146.1">
    <property type="nucleotide sequence ID" value="NZ_QJTE01000001.1"/>
</dbReference>
<evidence type="ECO:0000256" key="8">
    <source>
        <dbReference type="ARBA" id="ARBA00022679"/>
    </source>
</evidence>
<evidence type="ECO:0000256" key="5">
    <source>
        <dbReference type="ARBA" id="ARBA00022475"/>
    </source>
</evidence>
<dbReference type="NCBIfam" id="NF003962">
    <property type="entry name" value="PRK05454.2-5"/>
    <property type="match status" value="1"/>
</dbReference>
<dbReference type="InterPro" id="IPR029044">
    <property type="entry name" value="Nucleotide-diphossugar_trans"/>
</dbReference>
<dbReference type="GO" id="GO:0005886">
    <property type="term" value="C:plasma membrane"/>
    <property type="evidence" value="ECO:0007669"/>
    <property type="project" value="UniProtKB-SubCell"/>
</dbReference>
<feature type="transmembrane region" description="Helical" evidence="13">
    <location>
        <begin position="20"/>
        <end position="42"/>
    </location>
</feature>
<feature type="transmembrane region" description="Helical" evidence="13">
    <location>
        <begin position="512"/>
        <end position="535"/>
    </location>
</feature>
<feature type="region of interest" description="Disordered" evidence="12">
    <location>
        <begin position="592"/>
        <end position="612"/>
    </location>
</feature>
<dbReference type="Gene3D" id="3.90.550.10">
    <property type="entry name" value="Spore Coat Polysaccharide Biosynthesis Protein SpsA, Chain A"/>
    <property type="match status" value="1"/>
</dbReference>
<gene>
    <name evidence="15" type="ORF">DFP88_101830</name>
</gene>
<evidence type="ECO:0000256" key="10">
    <source>
        <dbReference type="ARBA" id="ARBA00022989"/>
    </source>
</evidence>
<dbReference type="Pfam" id="PF13632">
    <property type="entry name" value="Glyco_trans_2_3"/>
    <property type="match status" value="1"/>
</dbReference>
<dbReference type="PANTHER" id="PTHR43867">
    <property type="entry name" value="CELLULOSE SYNTHASE CATALYTIC SUBUNIT A [UDP-FORMING]"/>
    <property type="match status" value="1"/>
</dbReference>
<evidence type="ECO:0000256" key="12">
    <source>
        <dbReference type="SAM" id="MobiDB-lite"/>
    </source>
</evidence>
<protein>
    <recommendedName>
        <fullName evidence="4">Glucans biosynthesis glucosyltransferase H</fullName>
    </recommendedName>
</protein>
<evidence type="ECO:0000256" key="2">
    <source>
        <dbReference type="ARBA" id="ARBA00005001"/>
    </source>
</evidence>
<feature type="transmembrane region" description="Helical" evidence="13">
    <location>
        <begin position="419"/>
        <end position="439"/>
    </location>
</feature>
<keyword evidence="7" id="KW-0328">Glycosyltransferase</keyword>
<keyword evidence="5" id="KW-1003">Cell membrane</keyword>
<comment type="subcellular location">
    <subcellularLocation>
        <location evidence="1">Cell inner membrane</location>
        <topology evidence="1">Multi-pass membrane protein</topology>
    </subcellularLocation>
</comment>
<evidence type="ECO:0000256" key="13">
    <source>
        <dbReference type="SAM" id="Phobius"/>
    </source>
</evidence>
<evidence type="ECO:0000259" key="14">
    <source>
        <dbReference type="Pfam" id="PF13632"/>
    </source>
</evidence>
<feature type="transmembrane region" description="Helical" evidence="13">
    <location>
        <begin position="48"/>
        <end position="77"/>
    </location>
</feature>
<comment type="caution">
    <text evidence="15">The sequence shown here is derived from an EMBL/GenBank/DDBJ whole genome shotgun (WGS) entry which is preliminary data.</text>
</comment>
<comment type="similarity">
    <text evidence="3">Belongs to the glycosyltransferase 2 family. OpgH subfamily.</text>
</comment>
<keyword evidence="11 13" id="KW-0472">Membrane</keyword>
<reference evidence="15 16" key="1">
    <citation type="submission" date="2018-06" db="EMBL/GenBank/DDBJ databases">
        <title>Genomic Encyclopedia of Type Strains, Phase III (KMG-III): the genomes of soil and plant-associated and newly described type strains.</title>
        <authorList>
            <person name="Whitman W."/>
        </authorList>
    </citation>
    <scope>NUCLEOTIDE SEQUENCE [LARGE SCALE GENOMIC DNA]</scope>
    <source>
        <strain evidence="15 16">CECT 9025</strain>
    </source>
</reference>
<evidence type="ECO:0000256" key="6">
    <source>
        <dbReference type="ARBA" id="ARBA00022519"/>
    </source>
</evidence>
<evidence type="ECO:0000256" key="11">
    <source>
        <dbReference type="ARBA" id="ARBA00023136"/>
    </source>
</evidence>
<name>A0A318SXK7_9RHOB</name>
<keyword evidence="9 13" id="KW-0812">Transmembrane</keyword>
<dbReference type="NCBIfam" id="NF003958">
    <property type="entry name" value="PRK05454.2-1"/>
    <property type="match status" value="1"/>
</dbReference>
<dbReference type="PANTHER" id="PTHR43867:SF5">
    <property type="entry name" value="GLUCANS BIOSYNTHESIS GLUCOSYLTRANSFERASE H"/>
    <property type="match status" value="1"/>
</dbReference>
<evidence type="ECO:0000256" key="4">
    <source>
        <dbReference type="ARBA" id="ARBA00020585"/>
    </source>
</evidence>
<evidence type="ECO:0000313" key="16">
    <source>
        <dbReference type="Proteomes" id="UP000248311"/>
    </source>
</evidence>
<dbReference type="AlphaFoldDB" id="A0A318SXK7"/>
<dbReference type="InterPro" id="IPR050321">
    <property type="entry name" value="Glycosyltr_2/OpgH_subfam"/>
</dbReference>
<dbReference type="SUPFAM" id="SSF53448">
    <property type="entry name" value="Nucleotide-diphospho-sugar transferases"/>
    <property type="match status" value="1"/>
</dbReference>
<dbReference type="OrthoDB" id="9775281at2"/>
<keyword evidence="10 13" id="KW-1133">Transmembrane helix</keyword>
<keyword evidence="6" id="KW-0997">Cell inner membrane</keyword>
<keyword evidence="8 15" id="KW-0808">Transferase</keyword>
<accession>A0A318SXK7</accession>
<feature type="transmembrane region" description="Helical" evidence="13">
    <location>
        <begin position="369"/>
        <end position="392"/>
    </location>
</feature>
<feature type="domain" description="Glycosyltransferase 2-like" evidence="14">
    <location>
        <begin position="192"/>
        <end position="385"/>
    </location>
</feature>
<evidence type="ECO:0000313" key="15">
    <source>
        <dbReference type="EMBL" id="PYE86153.1"/>
    </source>
</evidence>
<evidence type="ECO:0000256" key="3">
    <source>
        <dbReference type="ARBA" id="ARBA00009337"/>
    </source>
</evidence>
<proteinExistence type="inferred from homology"/>
<dbReference type="EMBL" id="QJTE01000001">
    <property type="protein sequence ID" value="PYE86153.1"/>
    <property type="molecule type" value="Genomic_DNA"/>
</dbReference>
<dbReference type="NCBIfam" id="NF003959">
    <property type="entry name" value="PRK05454.2-2"/>
    <property type="match status" value="1"/>
</dbReference>
<dbReference type="GO" id="GO:0016758">
    <property type="term" value="F:hexosyltransferase activity"/>
    <property type="evidence" value="ECO:0007669"/>
    <property type="project" value="TreeGrafter"/>
</dbReference>
<comment type="pathway">
    <text evidence="2">Glycan metabolism; osmoregulated periplasmic glucan (OPG) biosynthesis.</text>
</comment>
<evidence type="ECO:0000256" key="1">
    <source>
        <dbReference type="ARBA" id="ARBA00004429"/>
    </source>
</evidence>
<dbReference type="Proteomes" id="UP000248311">
    <property type="component" value="Unassembled WGS sequence"/>
</dbReference>
<dbReference type="InterPro" id="IPR001173">
    <property type="entry name" value="Glyco_trans_2-like"/>
</dbReference>
<evidence type="ECO:0000256" key="9">
    <source>
        <dbReference type="ARBA" id="ARBA00022692"/>
    </source>
</evidence>
<organism evidence="15 16">
    <name type="scientific">Pseudoroseicyclus aestuarii</name>
    <dbReference type="NCBI Taxonomy" id="1795041"/>
    <lineage>
        <taxon>Bacteria</taxon>
        <taxon>Pseudomonadati</taxon>
        <taxon>Pseudomonadota</taxon>
        <taxon>Alphaproteobacteria</taxon>
        <taxon>Rhodobacterales</taxon>
        <taxon>Paracoccaceae</taxon>
        <taxon>Pseudoroseicyclus</taxon>
    </lineage>
</organism>
<keyword evidence="16" id="KW-1185">Reference proteome</keyword>
<evidence type="ECO:0000256" key="7">
    <source>
        <dbReference type="ARBA" id="ARBA00022676"/>
    </source>
</evidence>